<evidence type="ECO:0000256" key="1">
    <source>
        <dbReference type="ARBA" id="ARBA00002387"/>
    </source>
</evidence>
<protein>
    <recommendedName>
        <fullName evidence="9">Flagellar calcium-binding protein</fullName>
    </recommendedName>
</protein>
<dbReference type="InterPro" id="IPR002048">
    <property type="entry name" value="EF_hand_dom"/>
</dbReference>
<dbReference type="InterPro" id="IPR011992">
    <property type="entry name" value="EF-hand-dom_pair"/>
</dbReference>
<dbReference type="Gene3D" id="1.10.238.10">
    <property type="entry name" value="EF-hand"/>
    <property type="match status" value="2"/>
</dbReference>
<gene>
    <name evidence="7" type="ORF">CYMTET_51137</name>
</gene>
<dbReference type="EMBL" id="LGRX02034079">
    <property type="protein sequence ID" value="KAK3238890.1"/>
    <property type="molecule type" value="Genomic_DNA"/>
</dbReference>
<dbReference type="InterPro" id="IPR054322">
    <property type="entry name" value="FCABP_EF-hand"/>
</dbReference>
<proteinExistence type="inferred from homology"/>
<comment type="caution">
    <text evidence="7">The sequence shown here is derived from an EMBL/GenBank/DDBJ whole genome shotgun (WGS) entry which is preliminary data.</text>
</comment>
<sequence>MVWSHYVQPWSTLDAGDWSEISAKLPSGLNPTDKQERTTLFNSIDINGRGKLALSDIDRGVRDFLDIDEFFNCKGAIIRAFHASKAKSEVADDFMEWTEFRFLLTYLRYYFELNALFGEVDTLGNQRISNSEFGAMLDKIAHWGLSVPDADTLFQLIDTTNRGQILFDDFFNWALETRLSTEDVKE</sequence>
<keyword evidence="4" id="KW-0677">Repeat</keyword>
<name>A0AAE0BMW6_9CHLO</name>
<evidence type="ECO:0000259" key="6">
    <source>
        <dbReference type="Pfam" id="PF22592"/>
    </source>
</evidence>
<dbReference type="Pfam" id="PF22592">
    <property type="entry name" value="FCaBP_EF-hand"/>
    <property type="match status" value="1"/>
</dbReference>
<dbReference type="SUPFAM" id="SSF47473">
    <property type="entry name" value="EF-hand"/>
    <property type="match status" value="1"/>
</dbReference>
<feature type="domain" description="EF-hand" evidence="5">
    <location>
        <begin position="141"/>
        <end position="172"/>
    </location>
</feature>
<reference evidence="7 8" key="1">
    <citation type="journal article" date="2015" name="Genome Biol. Evol.">
        <title>Comparative Genomics of a Bacterivorous Green Alga Reveals Evolutionary Causalities and Consequences of Phago-Mixotrophic Mode of Nutrition.</title>
        <authorList>
            <person name="Burns J.A."/>
            <person name="Paasch A."/>
            <person name="Narechania A."/>
            <person name="Kim E."/>
        </authorList>
    </citation>
    <scope>NUCLEOTIDE SEQUENCE [LARGE SCALE GENOMIC DNA]</scope>
    <source>
        <strain evidence="7 8">PLY_AMNH</strain>
    </source>
</reference>
<evidence type="ECO:0000313" key="8">
    <source>
        <dbReference type="Proteomes" id="UP001190700"/>
    </source>
</evidence>
<feature type="domain" description="Flagellar calcium-binding protein EF-hand" evidence="6">
    <location>
        <begin position="21"/>
        <end position="107"/>
    </location>
</feature>
<dbReference type="AlphaFoldDB" id="A0AAE0BMW6"/>
<evidence type="ECO:0008006" key="9">
    <source>
        <dbReference type="Google" id="ProtNLM"/>
    </source>
</evidence>
<dbReference type="InterPro" id="IPR003299">
    <property type="entry name" value="Calflagin-bd"/>
</dbReference>
<dbReference type="PRINTS" id="PR01362">
    <property type="entry name" value="CALFLAGIN"/>
</dbReference>
<keyword evidence="8" id="KW-1185">Reference proteome</keyword>
<evidence type="ECO:0000256" key="4">
    <source>
        <dbReference type="ARBA" id="ARBA00022737"/>
    </source>
</evidence>
<evidence type="ECO:0000313" key="7">
    <source>
        <dbReference type="EMBL" id="KAK3238890.1"/>
    </source>
</evidence>
<evidence type="ECO:0000256" key="2">
    <source>
        <dbReference type="ARBA" id="ARBA00005727"/>
    </source>
</evidence>
<evidence type="ECO:0000256" key="3">
    <source>
        <dbReference type="ARBA" id="ARBA00022723"/>
    </source>
</evidence>
<organism evidence="7 8">
    <name type="scientific">Cymbomonas tetramitiformis</name>
    <dbReference type="NCBI Taxonomy" id="36881"/>
    <lineage>
        <taxon>Eukaryota</taxon>
        <taxon>Viridiplantae</taxon>
        <taxon>Chlorophyta</taxon>
        <taxon>Pyramimonadophyceae</taxon>
        <taxon>Pyramimonadales</taxon>
        <taxon>Pyramimonadaceae</taxon>
        <taxon>Cymbomonas</taxon>
    </lineage>
</organism>
<dbReference type="Proteomes" id="UP001190700">
    <property type="component" value="Unassembled WGS sequence"/>
</dbReference>
<dbReference type="Pfam" id="PF13833">
    <property type="entry name" value="EF-hand_8"/>
    <property type="match status" value="1"/>
</dbReference>
<dbReference type="GO" id="GO:0005509">
    <property type="term" value="F:calcium ion binding"/>
    <property type="evidence" value="ECO:0007669"/>
    <property type="project" value="InterPro"/>
</dbReference>
<comment type="function">
    <text evidence="1">May contribute to the rapid motility of the trypanosomes, playing a role either in flagellar structure or in calcium metabolism. Could alternate between a GDP-bound inactive form to a calcium/GTP-bound active form.</text>
</comment>
<comment type="similarity">
    <text evidence="2">Belongs to the calflagin family.</text>
</comment>
<accession>A0AAE0BMW6</accession>
<evidence type="ECO:0000259" key="5">
    <source>
        <dbReference type="Pfam" id="PF13833"/>
    </source>
</evidence>
<keyword evidence="3" id="KW-0479">Metal-binding</keyword>